<comment type="caution">
    <text evidence="2">The sequence shown here is derived from an EMBL/GenBank/DDBJ whole genome shotgun (WGS) entry which is preliminary data.</text>
</comment>
<organism evidence="2">
    <name type="scientific">mine drainage metagenome</name>
    <dbReference type="NCBI Taxonomy" id="410659"/>
    <lineage>
        <taxon>unclassified sequences</taxon>
        <taxon>metagenomes</taxon>
        <taxon>ecological metagenomes</taxon>
    </lineage>
</organism>
<name>A0A1J5PHD5_9ZZZZ</name>
<gene>
    <name evidence="2" type="ORF">GALL_481970</name>
</gene>
<feature type="region of interest" description="Disordered" evidence="1">
    <location>
        <begin position="58"/>
        <end position="85"/>
    </location>
</feature>
<evidence type="ECO:0000256" key="1">
    <source>
        <dbReference type="SAM" id="MobiDB-lite"/>
    </source>
</evidence>
<protein>
    <submittedName>
        <fullName evidence="2">Uncharacterized protein</fullName>
    </submittedName>
</protein>
<dbReference type="AlphaFoldDB" id="A0A1J5PHD5"/>
<proteinExistence type="predicted"/>
<reference evidence="2" key="1">
    <citation type="submission" date="2016-10" db="EMBL/GenBank/DDBJ databases">
        <title>Sequence of Gallionella enrichment culture.</title>
        <authorList>
            <person name="Poehlein A."/>
            <person name="Muehling M."/>
            <person name="Daniel R."/>
        </authorList>
    </citation>
    <scope>NUCLEOTIDE SEQUENCE</scope>
</reference>
<sequence>MKVVMVGPVPGIAPNSVPISVPRSVGKNACFSSALLGRMSRTRTFMPLPTTCRRLTLRRNSATPNRPSAKAARSTRSDSSAKPKVKRITPVLTSVPTTPTNSPTTVIATPLIGEPRDIVPPARSPSSMIEKISAGPNLKAAWTKSGEAKIITMMPNEAAKNEAIMVIPSAVPPLPCRVIG</sequence>
<accession>A0A1J5PHD5</accession>
<evidence type="ECO:0000313" key="2">
    <source>
        <dbReference type="EMBL" id="OIQ70192.1"/>
    </source>
</evidence>
<dbReference type="EMBL" id="MLJW01004319">
    <property type="protein sequence ID" value="OIQ70192.1"/>
    <property type="molecule type" value="Genomic_DNA"/>
</dbReference>